<keyword evidence="2 4" id="KW-0560">Oxidoreductase</keyword>
<reference evidence="6 7" key="1">
    <citation type="submission" date="2014-07" db="EMBL/GenBank/DDBJ databases">
        <title>Draft genome sequence of Thalassospira profundimaris S25-3-2.</title>
        <authorList>
            <person name="Lai Q."/>
            <person name="Shao Z."/>
        </authorList>
    </citation>
    <scope>NUCLEOTIDE SEQUENCE [LARGE SCALE GENOMIC DNA]</scope>
    <source>
        <strain evidence="6 7">S25-3-2</strain>
    </source>
</reference>
<dbReference type="PANTHER" id="PTHR11699">
    <property type="entry name" value="ALDEHYDE DEHYDROGENASE-RELATED"/>
    <property type="match status" value="1"/>
</dbReference>
<name>A0A367XFW4_9PROT</name>
<dbReference type="SUPFAM" id="SSF53720">
    <property type="entry name" value="ALDH-like"/>
    <property type="match status" value="1"/>
</dbReference>
<dbReference type="InterPro" id="IPR016162">
    <property type="entry name" value="Ald_DH_N"/>
</dbReference>
<evidence type="ECO:0000313" key="6">
    <source>
        <dbReference type="EMBL" id="RCK52553.1"/>
    </source>
</evidence>
<gene>
    <name evidence="6" type="ORF">TH25_05810</name>
</gene>
<accession>A0A367XFW4</accession>
<organism evidence="6 7">
    <name type="scientific">Thalassospira profundimaris</name>
    <dbReference type="NCBI Taxonomy" id="502049"/>
    <lineage>
        <taxon>Bacteria</taxon>
        <taxon>Pseudomonadati</taxon>
        <taxon>Pseudomonadota</taxon>
        <taxon>Alphaproteobacteria</taxon>
        <taxon>Rhodospirillales</taxon>
        <taxon>Thalassospiraceae</taxon>
        <taxon>Thalassospira</taxon>
    </lineage>
</organism>
<dbReference type="Gene3D" id="3.40.309.10">
    <property type="entry name" value="Aldehyde Dehydrogenase, Chain A, domain 2"/>
    <property type="match status" value="1"/>
</dbReference>
<dbReference type="InterPro" id="IPR015590">
    <property type="entry name" value="Aldehyde_DH_dom"/>
</dbReference>
<evidence type="ECO:0000259" key="5">
    <source>
        <dbReference type="Pfam" id="PF00171"/>
    </source>
</evidence>
<dbReference type="GO" id="GO:0016620">
    <property type="term" value="F:oxidoreductase activity, acting on the aldehyde or oxo group of donors, NAD or NADP as acceptor"/>
    <property type="evidence" value="ECO:0007669"/>
    <property type="project" value="InterPro"/>
</dbReference>
<sequence length="475" mass="50952">MEKYNMPYHLLIDGKLVDGASSLDVINPATGQVFETCARASEKQLEEAVVAAKRAFPAWAALSHPQRRTYLLKLAEAIEARHSEFATLLTREQGKPLPHAAGEVSYAIGALRHFADIDLPVQTRRDTADGRVLEQRTPLGVVGAITPWNFPVALLLIKIAPGLITGNTMVVKPAPTTPLTTALLGEIACDILPPGVLNVIIDANDLGGKITAHPDIAKVTFTGSSATGKHVMASAADTVKRLTLELGGNDAAIILDDVDIKDVAHKVFTAGMLNSGQICLAAKRIYAPRAIYDEICDELGQLAQQAVVNDGLLDGTEIGPVQNKQQYEKVLGFIKTAREQGTVVAGGEALPQDGYFIKPTIIRDIADDAPLVREEQFGPVIPVLAYDTIEDVIERVNNSDFGLGGTIWTKNVDRGLDIALRIQSGTVWVNKHLDIPYDTPYGGAKQSGFGCESGIEGLKEFTQLKIINIATNATA</sequence>
<evidence type="ECO:0000256" key="4">
    <source>
        <dbReference type="RuleBase" id="RU003345"/>
    </source>
</evidence>
<comment type="caution">
    <text evidence="6">The sequence shown here is derived from an EMBL/GenBank/DDBJ whole genome shotgun (WGS) entry which is preliminary data.</text>
</comment>
<comment type="similarity">
    <text evidence="1 4">Belongs to the aldehyde dehydrogenase family.</text>
</comment>
<dbReference type="OrthoDB" id="9772584at2"/>
<proteinExistence type="inferred from homology"/>
<dbReference type="PROSITE" id="PS00687">
    <property type="entry name" value="ALDEHYDE_DEHYDR_GLU"/>
    <property type="match status" value="1"/>
</dbReference>
<dbReference type="InterPro" id="IPR016163">
    <property type="entry name" value="Ald_DH_C"/>
</dbReference>
<dbReference type="InterPro" id="IPR044086">
    <property type="entry name" value="LUC3-like"/>
</dbReference>
<evidence type="ECO:0000256" key="2">
    <source>
        <dbReference type="ARBA" id="ARBA00023002"/>
    </source>
</evidence>
<dbReference type="Pfam" id="PF00171">
    <property type="entry name" value="Aldedh"/>
    <property type="match status" value="1"/>
</dbReference>
<dbReference type="AlphaFoldDB" id="A0A367XFW4"/>
<protein>
    <submittedName>
        <fullName evidence="6">Aldehyde dehydrogenase</fullName>
    </submittedName>
</protein>
<evidence type="ECO:0000256" key="1">
    <source>
        <dbReference type="ARBA" id="ARBA00009986"/>
    </source>
</evidence>
<feature type="active site" evidence="3">
    <location>
        <position position="245"/>
    </location>
</feature>
<dbReference type="EMBL" id="JPWH01000003">
    <property type="protein sequence ID" value="RCK52553.1"/>
    <property type="molecule type" value="Genomic_DNA"/>
</dbReference>
<dbReference type="Proteomes" id="UP000252517">
    <property type="component" value="Unassembled WGS sequence"/>
</dbReference>
<dbReference type="Gene3D" id="3.40.605.10">
    <property type="entry name" value="Aldehyde Dehydrogenase, Chain A, domain 1"/>
    <property type="match status" value="1"/>
</dbReference>
<evidence type="ECO:0000256" key="3">
    <source>
        <dbReference type="PROSITE-ProRule" id="PRU10007"/>
    </source>
</evidence>
<evidence type="ECO:0000313" key="7">
    <source>
        <dbReference type="Proteomes" id="UP000252517"/>
    </source>
</evidence>
<feature type="domain" description="Aldehyde dehydrogenase" evidence="5">
    <location>
        <begin position="21"/>
        <end position="467"/>
    </location>
</feature>
<dbReference type="InterPro" id="IPR029510">
    <property type="entry name" value="Ald_DH_CS_GLU"/>
</dbReference>
<dbReference type="InterPro" id="IPR016161">
    <property type="entry name" value="Ald_DH/histidinol_DH"/>
</dbReference>
<dbReference type="CDD" id="cd07106">
    <property type="entry name" value="ALDH_AldA-AAD23400"/>
    <property type="match status" value="1"/>
</dbReference>
<dbReference type="FunFam" id="3.40.605.10:FF:000007">
    <property type="entry name" value="NAD/NADP-dependent betaine aldehyde dehydrogenase"/>
    <property type="match status" value="1"/>
</dbReference>